<dbReference type="EMBL" id="LGCI01000005">
    <property type="protein sequence ID" value="KOY83429.1"/>
    <property type="molecule type" value="Genomic_DNA"/>
</dbReference>
<keyword evidence="1" id="KW-1133">Transmembrane helix</keyword>
<organism evidence="2 3">
    <name type="scientific">Lysinibacillus macroides</name>
    <dbReference type="NCBI Taxonomy" id="33935"/>
    <lineage>
        <taxon>Bacteria</taxon>
        <taxon>Bacillati</taxon>
        <taxon>Bacillota</taxon>
        <taxon>Bacilli</taxon>
        <taxon>Bacillales</taxon>
        <taxon>Bacillaceae</taxon>
        <taxon>Lysinibacillus</taxon>
    </lineage>
</organism>
<dbReference type="AlphaFoldDB" id="A0A0M9DLN8"/>
<evidence type="ECO:0000313" key="2">
    <source>
        <dbReference type="EMBL" id="KOY83429.1"/>
    </source>
</evidence>
<dbReference type="PATRIC" id="fig|33935.3.peg.1337"/>
<keyword evidence="1" id="KW-0812">Transmembrane</keyword>
<sequence length="83" mass="9840">MRDTVFIAQAERQIKIELSEKIFLFRQSLKTGELCKARFTLHYYKYGKIVYCASHSSIKWIKISPLLYCLSIIYYVQLLVLLT</sequence>
<gene>
    <name evidence="2" type="ORF">ADM90_09215</name>
</gene>
<dbReference type="Proteomes" id="UP000037977">
    <property type="component" value="Unassembled WGS sequence"/>
</dbReference>
<evidence type="ECO:0000256" key="1">
    <source>
        <dbReference type="SAM" id="Phobius"/>
    </source>
</evidence>
<reference evidence="2 3" key="1">
    <citation type="submission" date="2015-07" db="EMBL/GenBank/DDBJ databases">
        <title>Genome sequencing project for genomic taxonomy and phylogenomics of Bacillus-like bacteria.</title>
        <authorList>
            <person name="Liu B."/>
            <person name="Wang J."/>
            <person name="Zhu Y."/>
            <person name="Liu G."/>
            <person name="Chen Q."/>
            <person name="Chen Z."/>
            <person name="Che J."/>
            <person name="Ge C."/>
            <person name="Shi H."/>
            <person name="Pan Z."/>
            <person name="Liu X."/>
        </authorList>
    </citation>
    <scope>NUCLEOTIDE SEQUENCE [LARGE SCALE GENOMIC DNA]</scope>
    <source>
        <strain evidence="2 3">DSM 54</strain>
    </source>
</reference>
<comment type="caution">
    <text evidence="2">The sequence shown here is derived from an EMBL/GenBank/DDBJ whole genome shotgun (WGS) entry which is preliminary data.</text>
</comment>
<evidence type="ECO:0000313" key="3">
    <source>
        <dbReference type="Proteomes" id="UP000037977"/>
    </source>
</evidence>
<keyword evidence="3" id="KW-1185">Reference proteome</keyword>
<keyword evidence="1" id="KW-0472">Membrane</keyword>
<name>A0A0M9DLN8_9BACI</name>
<proteinExistence type="predicted"/>
<feature type="transmembrane region" description="Helical" evidence="1">
    <location>
        <begin position="65"/>
        <end position="82"/>
    </location>
</feature>
<protein>
    <submittedName>
        <fullName evidence="2">Uncharacterized protein</fullName>
    </submittedName>
</protein>
<accession>A0A0M9DLN8</accession>